<keyword evidence="2" id="KW-1185">Reference proteome</keyword>
<reference evidence="1 2" key="1">
    <citation type="submission" date="2023-02" db="EMBL/GenBank/DDBJ databases">
        <title>Dictyobacter halimunensis sp. nov., a new member of the class Ktedonobacteria from forest soil in a geothermal area.</title>
        <authorList>
            <person name="Rachmania M.K."/>
            <person name="Ningsih F."/>
            <person name="Sakai Y."/>
            <person name="Yabe S."/>
            <person name="Yokota A."/>
            <person name="Sjamsuridzal W."/>
        </authorList>
    </citation>
    <scope>NUCLEOTIDE SEQUENCE [LARGE SCALE GENOMIC DNA]</scope>
    <source>
        <strain evidence="1 2">S3.2.2.5</strain>
    </source>
</reference>
<organism evidence="1 2">
    <name type="scientific">Dictyobacter halimunensis</name>
    <dbReference type="NCBI Taxonomy" id="3026934"/>
    <lineage>
        <taxon>Bacteria</taxon>
        <taxon>Bacillati</taxon>
        <taxon>Chloroflexota</taxon>
        <taxon>Ktedonobacteria</taxon>
        <taxon>Ktedonobacterales</taxon>
        <taxon>Dictyobacteraceae</taxon>
        <taxon>Dictyobacter</taxon>
    </lineage>
</organism>
<gene>
    <name evidence="1" type="ORF">KDH_52560</name>
</gene>
<dbReference type="EMBL" id="BSRI01000002">
    <property type="protein sequence ID" value="GLV58423.1"/>
    <property type="molecule type" value="Genomic_DNA"/>
</dbReference>
<evidence type="ECO:0000313" key="1">
    <source>
        <dbReference type="EMBL" id="GLV58423.1"/>
    </source>
</evidence>
<protein>
    <submittedName>
        <fullName evidence="1">Uncharacterized protein</fullName>
    </submittedName>
</protein>
<proteinExistence type="predicted"/>
<accession>A0ABQ6FZN5</accession>
<evidence type="ECO:0000313" key="2">
    <source>
        <dbReference type="Proteomes" id="UP001344906"/>
    </source>
</evidence>
<name>A0ABQ6FZN5_9CHLR</name>
<dbReference type="Proteomes" id="UP001344906">
    <property type="component" value="Unassembled WGS sequence"/>
</dbReference>
<sequence length="57" mass="6143">MASGSLDRNGMRHGIAMIYDKWVAVSQMSLVAEKYTSSDGKLVEAKSDDGQAYSGKT</sequence>
<comment type="caution">
    <text evidence="1">The sequence shown here is derived from an EMBL/GenBank/DDBJ whole genome shotgun (WGS) entry which is preliminary data.</text>
</comment>